<evidence type="ECO:0000313" key="4">
    <source>
        <dbReference type="Proteomes" id="UP001163046"/>
    </source>
</evidence>
<gene>
    <name evidence="3" type="primary">CPAMD8_1</name>
    <name evidence="3" type="ORF">OS493_024841</name>
</gene>
<name>A0A9X0CPQ7_9CNID</name>
<evidence type="ECO:0000259" key="2">
    <source>
        <dbReference type="SMART" id="SM01359"/>
    </source>
</evidence>
<feature type="region of interest" description="Disordered" evidence="1">
    <location>
        <begin position="345"/>
        <end position="390"/>
    </location>
</feature>
<dbReference type="EMBL" id="MU826845">
    <property type="protein sequence ID" value="KAJ7371502.1"/>
    <property type="molecule type" value="Genomic_DNA"/>
</dbReference>
<protein>
    <submittedName>
        <fullName evidence="3">C3 and PZP-like alpha-2-macroglobulin domain-containing protein 8</fullName>
    </submittedName>
</protein>
<organism evidence="3 4">
    <name type="scientific">Desmophyllum pertusum</name>
    <dbReference type="NCBI Taxonomy" id="174260"/>
    <lineage>
        <taxon>Eukaryota</taxon>
        <taxon>Metazoa</taxon>
        <taxon>Cnidaria</taxon>
        <taxon>Anthozoa</taxon>
        <taxon>Hexacorallia</taxon>
        <taxon>Scleractinia</taxon>
        <taxon>Caryophylliina</taxon>
        <taxon>Caryophylliidae</taxon>
        <taxon>Desmophyllum</taxon>
    </lineage>
</organism>
<dbReference type="Proteomes" id="UP001163046">
    <property type="component" value="Unassembled WGS sequence"/>
</dbReference>
<comment type="caution">
    <text evidence="3">The sequence shown here is derived from an EMBL/GenBank/DDBJ whole genome shotgun (WGS) entry which is preliminary data.</text>
</comment>
<feature type="domain" description="Alpha-2-macroglobulin bait region" evidence="2">
    <location>
        <begin position="102"/>
        <end position="259"/>
    </location>
</feature>
<dbReference type="AlphaFoldDB" id="A0A9X0CPQ7"/>
<dbReference type="Pfam" id="PF07703">
    <property type="entry name" value="A2M_BRD"/>
    <property type="match status" value="1"/>
</dbReference>
<dbReference type="SMART" id="SM01359">
    <property type="entry name" value="A2M_N_2"/>
    <property type="match status" value="1"/>
</dbReference>
<accession>A0A9X0CPQ7</accession>
<dbReference type="Gene3D" id="2.60.40.1930">
    <property type="match status" value="1"/>
</dbReference>
<dbReference type="InterPro" id="IPR050473">
    <property type="entry name" value="A2M/Complement_sys"/>
</dbReference>
<feature type="compositionally biased region" description="Basic and acidic residues" evidence="1">
    <location>
        <begin position="363"/>
        <end position="380"/>
    </location>
</feature>
<evidence type="ECO:0000256" key="1">
    <source>
        <dbReference type="SAM" id="MobiDB-lite"/>
    </source>
</evidence>
<dbReference type="PANTHER" id="PTHR11412:SF171">
    <property type="entry name" value="PREGNANCY ZONE PROTEIN-LIKE PROTEIN"/>
    <property type="match status" value="1"/>
</dbReference>
<dbReference type="PANTHER" id="PTHR11412">
    <property type="entry name" value="MACROGLOBULIN / COMPLEMENT"/>
    <property type="match status" value="1"/>
</dbReference>
<sequence length="405" mass="46201">MSYTGQLKATLPDGSPMKGNIEIVVTSSRRGGYYGYGYYRNGYKELFRKRFKVPVNGVVDFIVPGSEIPSTVKLLSLKAKYKNKSLAYHDPKHWHSPSNSYISLERIITPLKVGSIAKVMFDFTTNTETKNIDFHYQIFCRGKLVAQGRKLHAVDYQPSMKTSKNSKNEEMFTSRGFIEFVVTQKMVPSCRLLLFHVRDDREIVADNMLIDVEDTLENKVDVRFAESIRKPGEPTRLIITAAPGSQVAVTAVDKSVHLLKGGNELTQDDAINVLSSQDVGPSRRYRRNLCGYQPHWVRWDASKAFKDSGIIYFSDLTVKCERPVNYYSYLHYRWKSGRARPLLASAKSRGPQATGRPIVTPKKKQETKSKPLNIRKEFPRHGSGQRKLSTSYREDGELKLRFLTR</sequence>
<dbReference type="Gene3D" id="6.20.50.160">
    <property type="match status" value="1"/>
</dbReference>
<proteinExistence type="predicted"/>
<keyword evidence="4" id="KW-1185">Reference proteome</keyword>
<dbReference type="OrthoDB" id="6155561at2759"/>
<reference evidence="3" key="1">
    <citation type="submission" date="2023-01" db="EMBL/GenBank/DDBJ databases">
        <title>Genome assembly of the deep-sea coral Lophelia pertusa.</title>
        <authorList>
            <person name="Herrera S."/>
            <person name="Cordes E."/>
        </authorList>
    </citation>
    <scope>NUCLEOTIDE SEQUENCE</scope>
    <source>
        <strain evidence="3">USNM1676648</strain>
        <tissue evidence="3">Polyp</tissue>
    </source>
</reference>
<dbReference type="InterPro" id="IPR011625">
    <property type="entry name" value="A2M_N_BRD"/>
</dbReference>
<evidence type="ECO:0000313" key="3">
    <source>
        <dbReference type="EMBL" id="KAJ7371502.1"/>
    </source>
</evidence>